<dbReference type="InterPro" id="IPR009073">
    <property type="entry name" value="HscB_oligo_C"/>
</dbReference>
<dbReference type="CDD" id="cd06257">
    <property type="entry name" value="DnaJ"/>
    <property type="match status" value="1"/>
</dbReference>
<dbReference type="GO" id="GO:0005739">
    <property type="term" value="C:mitochondrion"/>
    <property type="evidence" value="ECO:0007669"/>
    <property type="project" value="TreeGrafter"/>
</dbReference>
<gene>
    <name evidence="4" type="ORF">PYX00_000608</name>
</gene>
<keyword evidence="2" id="KW-0143">Chaperone</keyword>
<dbReference type="GO" id="GO:0051087">
    <property type="term" value="F:protein-folding chaperone binding"/>
    <property type="evidence" value="ECO:0007669"/>
    <property type="project" value="InterPro"/>
</dbReference>
<sequence>MIRKSSTYLSFIRCLQFGSNLSPMNGNRRNFVTFRNYQNKCGDPFQCFSIYLSHTEPPLNKSVRHYCKIETNCWNCDHKIDVLTFTCQNCKALQRPDPKMTYFQLLDLPEAFDINTDDISTRYKKLQMMFHPDRFVNKSKEEVDISDEYSRLVNKAYSTLKNDLHRGLYILNLRGISTDDDSVKMDQAFLMDILEKNEEVENIKDEKSLIKMSEINNKEITKYILNASDAFKANDLEKAREVLMKMKYFVNIENEIKKKKSEMGVVS</sequence>
<dbReference type="HAMAP" id="MF_00682">
    <property type="entry name" value="HscB"/>
    <property type="match status" value="1"/>
</dbReference>
<proteinExistence type="inferred from homology"/>
<accession>A0AAW2IAN7</accession>
<dbReference type="Pfam" id="PF00226">
    <property type="entry name" value="DnaJ"/>
    <property type="match status" value="1"/>
</dbReference>
<dbReference type="SMART" id="SM00271">
    <property type="entry name" value="DnaJ"/>
    <property type="match status" value="1"/>
</dbReference>
<dbReference type="PANTHER" id="PTHR14021:SF15">
    <property type="entry name" value="IRON-SULFUR CLUSTER CO-CHAPERONE PROTEIN HSCB"/>
    <property type="match status" value="1"/>
</dbReference>
<feature type="domain" description="J" evidence="3">
    <location>
        <begin position="101"/>
        <end position="173"/>
    </location>
</feature>
<name>A0AAW2IAN7_9NEOP</name>
<evidence type="ECO:0000259" key="3">
    <source>
        <dbReference type="PROSITE" id="PS50076"/>
    </source>
</evidence>
<dbReference type="PANTHER" id="PTHR14021">
    <property type="entry name" value="IRON-SULFUR CLUSTER CO-CHAPERONE PROTEIN HSCB"/>
    <property type="match status" value="1"/>
</dbReference>
<dbReference type="AlphaFoldDB" id="A0AAW2IAN7"/>
<dbReference type="EMBL" id="JARGDH010000001">
    <property type="protein sequence ID" value="KAL0278931.1"/>
    <property type="molecule type" value="Genomic_DNA"/>
</dbReference>
<dbReference type="Pfam" id="PF07743">
    <property type="entry name" value="HSCB_C"/>
    <property type="match status" value="1"/>
</dbReference>
<dbReference type="InterPro" id="IPR004640">
    <property type="entry name" value="HscB"/>
</dbReference>
<dbReference type="GO" id="GO:0044571">
    <property type="term" value="P:[2Fe-2S] cluster assembly"/>
    <property type="evidence" value="ECO:0007669"/>
    <property type="project" value="InterPro"/>
</dbReference>
<comment type="caution">
    <text evidence="4">The sequence shown here is derived from an EMBL/GenBank/DDBJ whole genome shotgun (WGS) entry which is preliminary data.</text>
</comment>
<evidence type="ECO:0000313" key="4">
    <source>
        <dbReference type="EMBL" id="KAL0278931.1"/>
    </source>
</evidence>
<dbReference type="InterPro" id="IPR001623">
    <property type="entry name" value="DnaJ_domain"/>
</dbReference>
<dbReference type="Gene3D" id="1.20.1280.20">
    <property type="entry name" value="HscB, C-terminal domain"/>
    <property type="match status" value="1"/>
</dbReference>
<reference evidence="4" key="1">
    <citation type="journal article" date="2024" name="Gigascience">
        <title>Chromosome-level genome of the poultry shaft louse Menopon gallinae provides insight into the host-switching and adaptive evolution of parasitic lice.</title>
        <authorList>
            <person name="Xu Y."/>
            <person name="Ma L."/>
            <person name="Liu S."/>
            <person name="Liang Y."/>
            <person name="Liu Q."/>
            <person name="He Z."/>
            <person name="Tian L."/>
            <person name="Duan Y."/>
            <person name="Cai W."/>
            <person name="Li H."/>
            <person name="Song F."/>
        </authorList>
    </citation>
    <scope>NUCLEOTIDE SEQUENCE</scope>
    <source>
        <strain evidence="4">Cailab_2023a</strain>
    </source>
</reference>
<dbReference type="InterPro" id="IPR036869">
    <property type="entry name" value="J_dom_sf"/>
</dbReference>
<dbReference type="InterPro" id="IPR036386">
    <property type="entry name" value="HscB_C_sf"/>
</dbReference>
<comment type="similarity">
    <text evidence="1">Belongs to the HscB family.</text>
</comment>
<organism evidence="4">
    <name type="scientific">Menopon gallinae</name>
    <name type="common">poultry shaft louse</name>
    <dbReference type="NCBI Taxonomy" id="328185"/>
    <lineage>
        <taxon>Eukaryota</taxon>
        <taxon>Metazoa</taxon>
        <taxon>Ecdysozoa</taxon>
        <taxon>Arthropoda</taxon>
        <taxon>Hexapoda</taxon>
        <taxon>Insecta</taxon>
        <taxon>Pterygota</taxon>
        <taxon>Neoptera</taxon>
        <taxon>Paraneoptera</taxon>
        <taxon>Psocodea</taxon>
        <taxon>Troctomorpha</taxon>
        <taxon>Phthiraptera</taxon>
        <taxon>Amblycera</taxon>
        <taxon>Menoponidae</taxon>
        <taxon>Menopon</taxon>
    </lineage>
</organism>
<dbReference type="SUPFAM" id="SSF47144">
    <property type="entry name" value="HSC20 (HSCB), C-terminal oligomerisation domain"/>
    <property type="match status" value="1"/>
</dbReference>
<dbReference type="Gene3D" id="1.10.287.110">
    <property type="entry name" value="DnaJ domain"/>
    <property type="match status" value="1"/>
</dbReference>
<protein>
    <recommendedName>
        <fullName evidence="3">J domain-containing protein</fullName>
    </recommendedName>
</protein>
<dbReference type="GO" id="GO:0001671">
    <property type="term" value="F:ATPase activator activity"/>
    <property type="evidence" value="ECO:0007669"/>
    <property type="project" value="InterPro"/>
</dbReference>
<dbReference type="GO" id="GO:0051259">
    <property type="term" value="P:protein complex oligomerization"/>
    <property type="evidence" value="ECO:0007669"/>
    <property type="project" value="InterPro"/>
</dbReference>
<dbReference type="NCBIfam" id="TIGR00714">
    <property type="entry name" value="hscB"/>
    <property type="match status" value="1"/>
</dbReference>
<evidence type="ECO:0000256" key="1">
    <source>
        <dbReference type="ARBA" id="ARBA00010476"/>
    </source>
</evidence>
<dbReference type="PROSITE" id="PS50076">
    <property type="entry name" value="DNAJ_2"/>
    <property type="match status" value="1"/>
</dbReference>
<dbReference type="SUPFAM" id="SSF46565">
    <property type="entry name" value="Chaperone J-domain"/>
    <property type="match status" value="1"/>
</dbReference>
<evidence type="ECO:0000256" key="2">
    <source>
        <dbReference type="ARBA" id="ARBA00023186"/>
    </source>
</evidence>